<name>A0A4R9JT13_9LEPT</name>
<evidence type="ECO:0000256" key="4">
    <source>
        <dbReference type="PROSITE-ProRule" id="PRU00335"/>
    </source>
</evidence>
<keyword evidence="1" id="KW-0805">Transcription regulation</keyword>
<keyword evidence="2 4" id="KW-0238">DNA-binding</keyword>
<feature type="DNA-binding region" description="H-T-H motif" evidence="4">
    <location>
        <begin position="24"/>
        <end position="43"/>
    </location>
</feature>
<dbReference type="GO" id="GO:0003677">
    <property type="term" value="F:DNA binding"/>
    <property type="evidence" value="ECO:0007669"/>
    <property type="project" value="UniProtKB-UniRule"/>
</dbReference>
<evidence type="ECO:0000256" key="2">
    <source>
        <dbReference type="ARBA" id="ARBA00023125"/>
    </source>
</evidence>
<comment type="caution">
    <text evidence="6">The sequence shown here is derived from an EMBL/GenBank/DDBJ whole genome shotgun (WGS) entry which is preliminary data.</text>
</comment>
<dbReference type="RefSeq" id="WP_135625507.1">
    <property type="nucleotide sequence ID" value="NZ_RQGD01000047.1"/>
</dbReference>
<dbReference type="PANTHER" id="PTHR47506">
    <property type="entry name" value="TRANSCRIPTIONAL REGULATORY PROTEIN"/>
    <property type="match status" value="1"/>
</dbReference>
<proteinExistence type="predicted"/>
<dbReference type="SUPFAM" id="SSF46689">
    <property type="entry name" value="Homeodomain-like"/>
    <property type="match status" value="1"/>
</dbReference>
<dbReference type="Gene3D" id="1.10.357.10">
    <property type="entry name" value="Tetracycline Repressor, domain 2"/>
    <property type="match status" value="1"/>
</dbReference>
<reference evidence="6" key="1">
    <citation type="journal article" date="2019" name="PLoS Negl. Trop. Dis.">
        <title>Revisiting the worldwide diversity of Leptospira species in the environment.</title>
        <authorList>
            <person name="Vincent A.T."/>
            <person name="Schiettekatte O."/>
            <person name="Bourhy P."/>
            <person name="Veyrier F.J."/>
            <person name="Picardeau M."/>
        </authorList>
    </citation>
    <scope>NUCLEOTIDE SEQUENCE [LARGE SCALE GENOMIC DNA]</scope>
    <source>
        <strain evidence="6">201702476</strain>
    </source>
</reference>
<keyword evidence="7" id="KW-1185">Reference proteome</keyword>
<evidence type="ECO:0000259" key="5">
    <source>
        <dbReference type="PROSITE" id="PS50977"/>
    </source>
</evidence>
<evidence type="ECO:0000313" key="6">
    <source>
        <dbReference type="EMBL" id="TGL55868.1"/>
    </source>
</evidence>
<dbReference type="PRINTS" id="PR00455">
    <property type="entry name" value="HTHTETR"/>
</dbReference>
<dbReference type="InterPro" id="IPR009057">
    <property type="entry name" value="Homeodomain-like_sf"/>
</dbReference>
<evidence type="ECO:0000256" key="1">
    <source>
        <dbReference type="ARBA" id="ARBA00023015"/>
    </source>
</evidence>
<dbReference type="PROSITE" id="PS50977">
    <property type="entry name" value="HTH_TETR_2"/>
    <property type="match status" value="1"/>
</dbReference>
<dbReference type="OrthoDB" id="9812484at2"/>
<dbReference type="Pfam" id="PF00440">
    <property type="entry name" value="TetR_N"/>
    <property type="match status" value="1"/>
</dbReference>
<accession>A0A4R9JT13</accession>
<feature type="domain" description="HTH tetR-type" evidence="5">
    <location>
        <begin position="1"/>
        <end position="61"/>
    </location>
</feature>
<organism evidence="6 7">
    <name type="scientific">Leptospira ognonensis</name>
    <dbReference type="NCBI Taxonomy" id="2484945"/>
    <lineage>
        <taxon>Bacteria</taxon>
        <taxon>Pseudomonadati</taxon>
        <taxon>Spirochaetota</taxon>
        <taxon>Spirochaetia</taxon>
        <taxon>Leptospirales</taxon>
        <taxon>Leptospiraceae</taxon>
        <taxon>Leptospira</taxon>
    </lineage>
</organism>
<dbReference type="AlphaFoldDB" id="A0A4R9JT13"/>
<dbReference type="InterPro" id="IPR001647">
    <property type="entry name" value="HTH_TetR"/>
</dbReference>
<keyword evidence="3" id="KW-0804">Transcription</keyword>
<dbReference type="EMBL" id="RQGD01000047">
    <property type="protein sequence ID" value="TGL55868.1"/>
    <property type="molecule type" value="Genomic_DNA"/>
</dbReference>
<evidence type="ECO:0000313" key="7">
    <source>
        <dbReference type="Proteomes" id="UP000297693"/>
    </source>
</evidence>
<sequence length="187" mass="21849">MKAKQKILESSFTLFREKGFQSTGISEILEKAGAYKKTLYDHFDSKDELGFEYLTYLSEQQGIVMLKVLGKSSDLEDFIEKWVNFIVRDQRHSSRKDCPIALFCGELSHLPQFDLHKNKSLQFVLETVEKCILSFKPEMKPETLRSHSIDLYMLYMGGLRLYSLTKDRKVIERMKEQMKSSIGKKSR</sequence>
<dbReference type="PANTHER" id="PTHR47506:SF1">
    <property type="entry name" value="HTH-TYPE TRANSCRIPTIONAL REGULATOR YJDC"/>
    <property type="match status" value="1"/>
</dbReference>
<dbReference type="Proteomes" id="UP000297693">
    <property type="component" value="Unassembled WGS sequence"/>
</dbReference>
<protein>
    <submittedName>
        <fullName evidence="6">TetR/AcrR family transcriptional regulator</fullName>
    </submittedName>
</protein>
<gene>
    <name evidence="6" type="ORF">EHQ58_18245</name>
</gene>
<evidence type="ECO:0000256" key="3">
    <source>
        <dbReference type="ARBA" id="ARBA00023163"/>
    </source>
</evidence>